<reference evidence="7 8" key="1">
    <citation type="submission" date="2023-09" db="EMBL/GenBank/DDBJ databases">
        <authorList>
            <person name="Rey-Velasco X."/>
        </authorList>
    </citation>
    <scope>NUCLEOTIDE SEQUENCE [LARGE SCALE GENOMIC DNA]</scope>
    <source>
        <strain evidence="7 8">F394</strain>
    </source>
</reference>
<comment type="cofactor">
    <cofactor evidence="3">
        <name>FMN</name>
        <dbReference type="ChEBI" id="CHEBI:58210"/>
    </cofactor>
    <text evidence="3">Binds 1 FMN per subunit.</text>
</comment>
<sequence>MPLEGKKIVLGITGSIAAYKAADLVRRLVKGGADVQPVMTAAAARFIPPLTVATLAGREVLGPLFPDAGAAQTAWTKHVELGLWADGVVVAPATAQTLAKLAGGFCDSMLTAVVLSARCPVLVAPAMDHDMWGHPATRRNVATLQADGVTVVHPAHGELASGLVGDGRLPEPEDLARRIGEWLAAPPGRGGEGSGMGRDEEGWAEGPKPGGSAHPSILHPPSLSGVRVLVTAGPTREAIDPVRFLSNSSTGTMGFAVAEAAARRGARVTLVAGPVTLATPPGVERVDVETADEMLAAALAVEADLVVAAAAVSDYAPAEPSDQKLKKGEGDLVLRLRRTPDVLAALGERRRDGQTLVGFALETHDGDAHARAKLERKRLDWIALNVQGEPGAGFGTGTNRLTLLGRGGQRVEIATAPKAEIAAALLDVVTAAPHDAAPPA</sequence>
<evidence type="ECO:0000256" key="2">
    <source>
        <dbReference type="ARBA" id="ARBA00023239"/>
    </source>
</evidence>
<keyword evidence="3" id="KW-0285">Flavoprotein</keyword>
<comment type="pathway">
    <text evidence="3">Cofactor biosynthesis; coenzyme A biosynthesis; CoA from (R)-pantothenate: step 3/5.</text>
</comment>
<gene>
    <name evidence="3" type="primary">coaBC</name>
    <name evidence="7" type="ORF">RM540_07115</name>
</gene>
<dbReference type="InterPro" id="IPR005252">
    <property type="entry name" value="CoaBC"/>
</dbReference>
<dbReference type="SUPFAM" id="SSF102645">
    <property type="entry name" value="CoaB-like"/>
    <property type="match status" value="1"/>
</dbReference>
<dbReference type="PANTHER" id="PTHR14359">
    <property type="entry name" value="HOMO-OLIGOMERIC FLAVIN CONTAINING CYS DECARBOXYLASE FAMILY"/>
    <property type="match status" value="1"/>
</dbReference>
<dbReference type="Pfam" id="PF02441">
    <property type="entry name" value="Flavoprotein"/>
    <property type="match status" value="1"/>
</dbReference>
<feature type="binding site" evidence="3">
    <location>
        <position position="359"/>
    </location>
    <ligand>
        <name>CTP</name>
        <dbReference type="ChEBI" id="CHEBI:37563"/>
    </ligand>
</feature>
<dbReference type="RefSeq" id="WP_311662863.1">
    <property type="nucleotide sequence ID" value="NZ_JAVRHT010000013.1"/>
</dbReference>
<feature type="binding site" evidence="3">
    <location>
        <position position="314"/>
    </location>
    <ligand>
        <name>CTP</name>
        <dbReference type="ChEBI" id="CHEBI:37563"/>
    </ligand>
</feature>
<keyword evidence="3" id="KW-0288">FMN</keyword>
<keyword evidence="3" id="KW-0511">Multifunctional enzyme</keyword>
<keyword evidence="3" id="KW-0479">Metal-binding</keyword>
<evidence type="ECO:0000256" key="4">
    <source>
        <dbReference type="SAM" id="MobiDB-lite"/>
    </source>
</evidence>
<dbReference type="EC" id="4.1.1.36" evidence="3"/>
<feature type="binding site" evidence="3">
    <location>
        <position position="373"/>
    </location>
    <ligand>
        <name>CTP</name>
        <dbReference type="ChEBI" id="CHEBI:37563"/>
    </ligand>
</feature>
<dbReference type="Proteomes" id="UP001267426">
    <property type="component" value="Unassembled WGS sequence"/>
</dbReference>
<dbReference type="InterPro" id="IPR035929">
    <property type="entry name" value="CoaB-like_sf"/>
</dbReference>
<comment type="similarity">
    <text evidence="3">In the C-terminal section; belongs to the PPC synthetase family.</text>
</comment>
<dbReference type="EMBL" id="JAVRHT010000013">
    <property type="protein sequence ID" value="MDT0631520.1"/>
    <property type="molecule type" value="Genomic_DNA"/>
</dbReference>
<dbReference type="EC" id="6.3.2.5" evidence="3"/>
<keyword evidence="3" id="KW-0460">Magnesium</keyword>
<keyword evidence="1 3" id="KW-0210">Decarboxylase</keyword>
<accession>A0ABU3BQI4</accession>
<evidence type="ECO:0000313" key="7">
    <source>
        <dbReference type="EMBL" id="MDT0631520.1"/>
    </source>
</evidence>
<feature type="region of interest" description="Phosphopantothenoylcysteine decarboxylase" evidence="3">
    <location>
        <begin position="1"/>
        <end position="227"/>
    </location>
</feature>
<dbReference type="HAMAP" id="MF_02225">
    <property type="entry name" value="CoaBC"/>
    <property type="match status" value="1"/>
</dbReference>
<dbReference type="InterPro" id="IPR036551">
    <property type="entry name" value="Flavin_trans-like"/>
</dbReference>
<comment type="function">
    <text evidence="3">Catalyzes two sequential steps in the biosynthesis of coenzyme A. In the first step cysteine is conjugated to 4'-phosphopantothenate to form 4-phosphopantothenoylcysteine. In the second step the latter compound is decarboxylated to form 4'-phosphopantotheine.</text>
</comment>
<dbReference type="GO" id="GO:0004633">
    <property type="term" value="F:phosphopantothenoylcysteine decarboxylase activity"/>
    <property type="evidence" value="ECO:0007669"/>
    <property type="project" value="UniProtKB-EC"/>
</dbReference>
<feature type="domain" description="DNA/pantothenate metabolism flavoprotein C-terminal" evidence="6">
    <location>
        <begin position="223"/>
        <end position="430"/>
    </location>
</feature>
<name>A0ABU3BQI4_9BACT</name>
<protein>
    <recommendedName>
        <fullName evidence="3">Coenzyme A biosynthesis bifunctional protein CoaBC</fullName>
    </recommendedName>
    <alternativeName>
        <fullName evidence="3">DNA/pantothenate metabolism flavoprotein</fullName>
    </alternativeName>
    <alternativeName>
        <fullName evidence="3">Phosphopantothenoylcysteine synthetase/decarboxylase</fullName>
        <shortName evidence="3">PPCS-PPCDC</shortName>
    </alternativeName>
    <domain>
        <recommendedName>
            <fullName evidence="3">Phosphopantothenoylcysteine decarboxylase</fullName>
            <shortName evidence="3">PPC decarboxylase</shortName>
            <shortName evidence="3">PPC-DC</shortName>
            <ecNumber evidence="3">4.1.1.36</ecNumber>
        </recommendedName>
        <alternativeName>
            <fullName evidence="3">CoaC</fullName>
        </alternativeName>
    </domain>
    <domain>
        <recommendedName>
            <fullName evidence="3">Phosphopantothenate--cysteine ligase</fullName>
            <ecNumber evidence="3">6.3.2.5</ecNumber>
        </recommendedName>
        <alternativeName>
            <fullName evidence="3">CoaB</fullName>
        </alternativeName>
        <alternativeName>
            <fullName evidence="3">Phosphopantothenoylcysteine synthetase</fullName>
            <shortName evidence="3">PPC synthetase</shortName>
            <shortName evidence="3">PPC-S</shortName>
        </alternativeName>
    </domain>
</protein>
<dbReference type="Gene3D" id="3.40.50.1950">
    <property type="entry name" value="Flavin prenyltransferase-like"/>
    <property type="match status" value="1"/>
</dbReference>
<evidence type="ECO:0000256" key="1">
    <source>
        <dbReference type="ARBA" id="ARBA00022793"/>
    </source>
</evidence>
<keyword evidence="2 3" id="KW-0456">Lyase</keyword>
<evidence type="ECO:0000259" key="6">
    <source>
        <dbReference type="Pfam" id="PF04127"/>
    </source>
</evidence>
<dbReference type="Pfam" id="PF04127">
    <property type="entry name" value="DFP"/>
    <property type="match status" value="1"/>
</dbReference>
<dbReference type="InterPro" id="IPR007085">
    <property type="entry name" value="DNA/pantothenate-metab_flavo_C"/>
</dbReference>
<comment type="pathway">
    <text evidence="3">Cofactor biosynthesis; coenzyme A biosynthesis; CoA from (R)-pantothenate: step 2/5.</text>
</comment>
<feature type="region of interest" description="Disordered" evidence="4">
    <location>
        <begin position="183"/>
        <end position="219"/>
    </location>
</feature>
<comment type="cofactor">
    <cofactor evidence="3">
        <name>Mg(2+)</name>
        <dbReference type="ChEBI" id="CHEBI:18420"/>
    </cofactor>
</comment>
<evidence type="ECO:0000313" key="8">
    <source>
        <dbReference type="Proteomes" id="UP001267426"/>
    </source>
</evidence>
<evidence type="ECO:0000256" key="3">
    <source>
        <dbReference type="HAMAP-Rule" id="MF_02225"/>
    </source>
</evidence>
<comment type="caution">
    <text evidence="3">Lacks conserved residue(s) required for the propagation of feature annotation.</text>
</comment>
<dbReference type="Gene3D" id="3.40.50.10300">
    <property type="entry name" value="CoaB-like"/>
    <property type="match status" value="1"/>
</dbReference>
<organism evidence="7 8">
    <name type="scientific">Rubrivirga litoralis</name>
    <dbReference type="NCBI Taxonomy" id="3075598"/>
    <lineage>
        <taxon>Bacteria</taxon>
        <taxon>Pseudomonadati</taxon>
        <taxon>Rhodothermota</taxon>
        <taxon>Rhodothermia</taxon>
        <taxon>Rhodothermales</taxon>
        <taxon>Rubricoccaceae</taxon>
        <taxon>Rubrivirga</taxon>
    </lineage>
</organism>
<comment type="similarity">
    <text evidence="3">In the N-terminal section; belongs to the HFCD (homo-oligomeric flavin containing Cys decarboxylase) superfamily.</text>
</comment>
<feature type="domain" description="Flavoprotein" evidence="5">
    <location>
        <begin position="6"/>
        <end position="179"/>
    </location>
</feature>
<keyword evidence="8" id="KW-1185">Reference proteome</keyword>
<feature type="region of interest" description="Phosphopantothenate--cysteine ligase" evidence="3">
    <location>
        <begin position="228"/>
        <end position="440"/>
    </location>
</feature>
<feature type="binding site" evidence="3">
    <location>
        <position position="377"/>
    </location>
    <ligand>
        <name>CTP</name>
        <dbReference type="ChEBI" id="CHEBI:37563"/>
    </ligand>
</feature>
<feature type="binding site" evidence="3">
    <location>
        <position position="324"/>
    </location>
    <ligand>
        <name>CTP</name>
        <dbReference type="ChEBI" id="CHEBI:37563"/>
    </ligand>
</feature>
<keyword evidence="3 7" id="KW-0436">Ligase</keyword>
<evidence type="ECO:0000259" key="5">
    <source>
        <dbReference type="Pfam" id="PF02441"/>
    </source>
</evidence>
<dbReference type="InterPro" id="IPR003382">
    <property type="entry name" value="Flavoprotein"/>
</dbReference>
<proteinExistence type="inferred from homology"/>
<dbReference type="GO" id="GO:0004632">
    <property type="term" value="F:phosphopantothenate--cysteine ligase activity"/>
    <property type="evidence" value="ECO:0007669"/>
    <property type="project" value="UniProtKB-EC"/>
</dbReference>
<dbReference type="PANTHER" id="PTHR14359:SF6">
    <property type="entry name" value="PHOSPHOPANTOTHENOYLCYSTEINE DECARBOXYLASE"/>
    <property type="match status" value="1"/>
</dbReference>
<feature type="binding site" evidence="3">
    <location>
        <begin position="340"/>
        <end position="343"/>
    </location>
    <ligand>
        <name>CTP</name>
        <dbReference type="ChEBI" id="CHEBI:37563"/>
    </ligand>
</feature>
<comment type="catalytic activity">
    <reaction evidence="3">
        <text>N-[(R)-4-phosphopantothenoyl]-L-cysteine + H(+) = (R)-4'-phosphopantetheine + CO2</text>
        <dbReference type="Rhea" id="RHEA:16793"/>
        <dbReference type="ChEBI" id="CHEBI:15378"/>
        <dbReference type="ChEBI" id="CHEBI:16526"/>
        <dbReference type="ChEBI" id="CHEBI:59458"/>
        <dbReference type="ChEBI" id="CHEBI:61723"/>
        <dbReference type="EC" id="4.1.1.36"/>
    </reaction>
</comment>
<comment type="catalytic activity">
    <reaction evidence="3">
        <text>(R)-4'-phosphopantothenate + L-cysteine + CTP = N-[(R)-4-phosphopantothenoyl]-L-cysteine + CMP + diphosphate + H(+)</text>
        <dbReference type="Rhea" id="RHEA:19397"/>
        <dbReference type="ChEBI" id="CHEBI:10986"/>
        <dbReference type="ChEBI" id="CHEBI:15378"/>
        <dbReference type="ChEBI" id="CHEBI:33019"/>
        <dbReference type="ChEBI" id="CHEBI:35235"/>
        <dbReference type="ChEBI" id="CHEBI:37563"/>
        <dbReference type="ChEBI" id="CHEBI:59458"/>
        <dbReference type="ChEBI" id="CHEBI:60377"/>
        <dbReference type="EC" id="6.3.2.5"/>
    </reaction>
</comment>
<dbReference type="SUPFAM" id="SSF52507">
    <property type="entry name" value="Homo-oligomeric flavin-containing Cys decarboxylases, HFCD"/>
    <property type="match status" value="1"/>
</dbReference>
<comment type="caution">
    <text evidence="7">The sequence shown here is derived from an EMBL/GenBank/DDBJ whole genome shotgun (WGS) entry which is preliminary data.</text>
</comment>